<dbReference type="InterPro" id="IPR036698">
    <property type="entry name" value="TM1070-like_sf"/>
</dbReference>
<feature type="chain" id="PRO_5043641298" description="IgGFc-binding protein N-terminal domain-containing protein" evidence="1">
    <location>
        <begin position="18"/>
        <end position="448"/>
    </location>
</feature>
<sequence length="448" mass="49085">MLARLLLVSLFVGSASAAVADTQGTEYRVVFPRNLELSSTNCNLSITVINPNNADVTLMITYYKSLYDYSSQQNERFTVPAGDMFTQFFPKFDAWEYTNGGFQQQFDTRIVITTSQPVNLYANNYQKDGFGDSFLVLPYTLAGTAYSFTLPAPSPLQNGVIQYAIAYIIPTRADVNVEITVGNWNEKRVVPFKIGSNVHYFAVPYSINMKDPSFYITGDKDFLVVAAVSCLPLGSADGKCDYAAFMPTPVVLPGVCSSETATNDNHPSDLTTSRKFSMTPNMPECSSNVVNIYTGEWSDEELVKGAIYTVDNVIGDRAVFALADNSPFSPIRIGGLPGSGGAFLTGLPATTQFVTGTTYFMTRTEKTTLYIITDAVASLTMRLDGQVVNFSPEIIKIQGVQYHFTTAQVTSVNPPSVHKLDASPGKYIFYVTGTQRDGHAYGYYPAFN</sequence>
<protein>
    <recommendedName>
        <fullName evidence="4">IgGFc-binding protein N-terminal domain-containing protein</fullName>
    </recommendedName>
</protein>
<comment type="caution">
    <text evidence="2">The sequence shown here is derived from an EMBL/GenBank/DDBJ whole genome shotgun (WGS) entry which is preliminary data.</text>
</comment>
<evidence type="ECO:0000313" key="2">
    <source>
        <dbReference type="EMBL" id="GMT03720.1"/>
    </source>
</evidence>
<feature type="signal peptide" evidence="1">
    <location>
        <begin position="1"/>
        <end position="17"/>
    </location>
</feature>
<dbReference type="AlphaFoldDB" id="A0AAV5UC35"/>
<dbReference type="EMBL" id="BTSX01000006">
    <property type="protein sequence ID" value="GMT03720.1"/>
    <property type="molecule type" value="Genomic_DNA"/>
</dbReference>
<feature type="non-terminal residue" evidence="2">
    <location>
        <position position="448"/>
    </location>
</feature>
<dbReference type="Proteomes" id="UP001432027">
    <property type="component" value="Unassembled WGS sequence"/>
</dbReference>
<evidence type="ECO:0000313" key="3">
    <source>
        <dbReference type="Proteomes" id="UP001432027"/>
    </source>
</evidence>
<organism evidence="2 3">
    <name type="scientific">Pristionchus entomophagus</name>
    <dbReference type="NCBI Taxonomy" id="358040"/>
    <lineage>
        <taxon>Eukaryota</taxon>
        <taxon>Metazoa</taxon>
        <taxon>Ecdysozoa</taxon>
        <taxon>Nematoda</taxon>
        <taxon>Chromadorea</taxon>
        <taxon>Rhabditida</taxon>
        <taxon>Rhabditina</taxon>
        <taxon>Diplogasteromorpha</taxon>
        <taxon>Diplogasteroidea</taxon>
        <taxon>Neodiplogasteridae</taxon>
        <taxon>Pristionchus</taxon>
    </lineage>
</organism>
<name>A0AAV5UC35_9BILA</name>
<keyword evidence="1" id="KW-0732">Signal</keyword>
<keyword evidence="3" id="KW-1185">Reference proteome</keyword>
<dbReference type="PANTHER" id="PTHR46534:SF1">
    <property type="entry name" value="IGGFC-BINDING PROTEIN N-TERMINAL DOMAIN-CONTAINING PROTEIN"/>
    <property type="match status" value="1"/>
</dbReference>
<dbReference type="Gene3D" id="2.60.290.11">
    <property type="entry name" value="TM1070-like"/>
    <property type="match status" value="1"/>
</dbReference>
<accession>A0AAV5UC35</accession>
<proteinExistence type="predicted"/>
<evidence type="ECO:0000256" key="1">
    <source>
        <dbReference type="SAM" id="SignalP"/>
    </source>
</evidence>
<dbReference type="PANTHER" id="PTHR46534">
    <property type="entry name" value="IGGFC_BINDING DOMAIN-CONTAINING PROTEIN"/>
    <property type="match status" value="1"/>
</dbReference>
<reference evidence="2" key="1">
    <citation type="submission" date="2023-10" db="EMBL/GenBank/DDBJ databases">
        <title>Genome assembly of Pristionchus species.</title>
        <authorList>
            <person name="Yoshida K."/>
            <person name="Sommer R.J."/>
        </authorList>
    </citation>
    <scope>NUCLEOTIDE SEQUENCE</scope>
    <source>
        <strain evidence="2">RS0144</strain>
    </source>
</reference>
<evidence type="ECO:0008006" key="4">
    <source>
        <dbReference type="Google" id="ProtNLM"/>
    </source>
</evidence>
<gene>
    <name evidence="2" type="ORF">PENTCL1PPCAC_25894</name>
</gene>